<evidence type="ECO:0000259" key="9">
    <source>
        <dbReference type="PROSITE" id="PS51980"/>
    </source>
</evidence>
<feature type="compositionally biased region" description="Low complexity" evidence="8">
    <location>
        <begin position="243"/>
        <end position="258"/>
    </location>
</feature>
<feature type="coiled-coil region" evidence="7">
    <location>
        <begin position="522"/>
        <end position="552"/>
    </location>
</feature>
<sequence length="614" mass="69412">MAALEEGGKYGLSCSRPAETPKSAVLVRLTDSALRALEEYQTLKVIIVPVRKSADNPQGTKTFKFTLSSAQQGVTECVQQGRRRSFCLPLWWRTSELYYSYPNMQKTLSVKPSRDQRPSIAFPSTTTEHSPEEQQHQKLVDSRHFELLSDTQLHQVNNIQQKLTVHATEDVYQTTRQRVTQVEEEWKKNQTKVLDKLGPKIGRKVKIKHPSQPIPPSRKHTKSAIHSSSFNRIQKQSAKRSLHSVSTTSKPSSSVNSSRNNHERQTAVSKRPCRERVIHLLAMKPYKKPELILRLNKDGISDKTLLPDILKEIATLGKDDNYTLNKTAFSDVQEDWPFYTSEERQLVKRRLAQMRQSPSCSPTTTTHDSPPSLQGSSSQQTVQASKRPLDSLDQQVAAKKPRVRISANTGALGSQNCAINSQAFPVQSNEATSTQSTPSPDSQVDDRFDVKAFDKKEEERAQRKREKTKAIRSANGKDGKVKDVPSSPSANEQSVATSTSEMPTYISHYPPISKYDQRQSYKMDFNREYEEYKQLYANIQKVSQRFSNLEAELRKLPEGSNNYKRIQKQVLQEYDKIQVDSDPVTPGDKGTGESCCRIGFSSPQCHIGVGSYYS</sequence>
<protein>
    <recommendedName>
        <fullName evidence="9">OCEL domain-containing protein</fullName>
    </recommendedName>
</protein>
<comment type="subcellular location">
    <subcellularLocation>
        <location evidence="1">Nucleus</location>
    </subcellularLocation>
</comment>
<feature type="compositionally biased region" description="Low complexity" evidence="8">
    <location>
        <begin position="357"/>
        <end position="380"/>
    </location>
</feature>
<dbReference type="eggNOG" id="KOG4796">
    <property type="taxonomic scope" value="Eukaryota"/>
</dbReference>
<gene>
    <name evidence="10" type="ORF">BRAFLDRAFT_95758</name>
</gene>
<dbReference type="PANTHER" id="PTHR23288">
    <property type="entry name" value="OCCLUDIN AND RNA POLYMERASE II ELONGATION FACTOR ELL"/>
    <property type="match status" value="1"/>
</dbReference>
<dbReference type="SUPFAM" id="SSF46785">
    <property type="entry name" value="Winged helix' DNA-binding domain"/>
    <property type="match status" value="1"/>
</dbReference>
<dbReference type="STRING" id="7739.C3YQ98"/>
<dbReference type="InterPro" id="IPR031176">
    <property type="entry name" value="ELL/occludin"/>
</dbReference>
<dbReference type="InParanoid" id="C3YQ98"/>
<feature type="compositionally biased region" description="Low complexity" evidence="8">
    <location>
        <begin position="432"/>
        <end position="442"/>
    </location>
</feature>
<feature type="compositionally biased region" description="Polar residues" evidence="8">
    <location>
        <begin position="486"/>
        <end position="502"/>
    </location>
</feature>
<feature type="region of interest" description="Disordered" evidence="8">
    <location>
        <begin position="426"/>
        <end position="503"/>
    </location>
</feature>
<dbReference type="Pfam" id="PF07303">
    <property type="entry name" value="Occludin_ELL"/>
    <property type="match status" value="1"/>
</dbReference>
<feature type="region of interest" description="Disordered" evidence="8">
    <location>
        <begin position="201"/>
        <end position="271"/>
    </location>
</feature>
<dbReference type="Gene3D" id="1.10.10.2670">
    <property type="entry name" value="E3 ubiquitin-protein ligase"/>
    <property type="match status" value="1"/>
</dbReference>
<keyword evidence="5" id="KW-0539">Nucleus</keyword>
<dbReference type="InterPro" id="IPR036390">
    <property type="entry name" value="WH_DNA-bd_sf"/>
</dbReference>
<evidence type="ECO:0000313" key="10">
    <source>
        <dbReference type="EMBL" id="EEN57530.1"/>
    </source>
</evidence>
<dbReference type="InterPro" id="IPR010844">
    <property type="entry name" value="Occludin_ELL"/>
</dbReference>
<keyword evidence="7" id="KW-0175">Coiled coil</keyword>
<dbReference type="GO" id="GO:0008023">
    <property type="term" value="C:transcription elongation factor complex"/>
    <property type="evidence" value="ECO:0007669"/>
    <property type="project" value="InterPro"/>
</dbReference>
<dbReference type="EMBL" id="GG666540">
    <property type="protein sequence ID" value="EEN57530.1"/>
    <property type="molecule type" value="Genomic_DNA"/>
</dbReference>
<keyword evidence="4" id="KW-0804">Transcription</keyword>
<dbReference type="FunCoup" id="C3YQ98">
    <property type="interactions" value="692"/>
</dbReference>
<evidence type="ECO:0000256" key="6">
    <source>
        <dbReference type="PROSITE-ProRule" id="PRU01324"/>
    </source>
</evidence>
<feature type="region of interest" description="Disordered" evidence="8">
    <location>
        <begin position="109"/>
        <end position="137"/>
    </location>
</feature>
<reference evidence="10" key="1">
    <citation type="journal article" date="2008" name="Nature">
        <title>The amphioxus genome and the evolution of the chordate karyotype.</title>
        <authorList>
            <consortium name="US DOE Joint Genome Institute (JGI-PGF)"/>
            <person name="Putnam N.H."/>
            <person name="Butts T."/>
            <person name="Ferrier D.E.K."/>
            <person name="Furlong R.F."/>
            <person name="Hellsten U."/>
            <person name="Kawashima T."/>
            <person name="Robinson-Rechavi M."/>
            <person name="Shoguchi E."/>
            <person name="Terry A."/>
            <person name="Yu J.-K."/>
            <person name="Benito-Gutierrez E.L."/>
            <person name="Dubchak I."/>
            <person name="Garcia-Fernandez J."/>
            <person name="Gibson-Brown J.J."/>
            <person name="Grigoriev I.V."/>
            <person name="Horton A.C."/>
            <person name="de Jong P.J."/>
            <person name="Jurka J."/>
            <person name="Kapitonov V.V."/>
            <person name="Kohara Y."/>
            <person name="Kuroki Y."/>
            <person name="Lindquist E."/>
            <person name="Lucas S."/>
            <person name="Osoegawa K."/>
            <person name="Pennacchio L.A."/>
            <person name="Salamov A.A."/>
            <person name="Satou Y."/>
            <person name="Sauka-Spengler T."/>
            <person name="Schmutz J."/>
            <person name="Shin-I T."/>
            <person name="Toyoda A."/>
            <person name="Bronner-Fraser M."/>
            <person name="Fujiyama A."/>
            <person name="Holland L.Z."/>
            <person name="Holland P.W.H."/>
            <person name="Satoh N."/>
            <person name="Rokhsar D.S."/>
        </authorList>
    </citation>
    <scope>NUCLEOTIDE SEQUENCE [LARGE SCALE GENOMIC DNA]</scope>
    <source>
        <strain evidence="10">S238N-H82</strain>
        <tissue evidence="10">Testes</tissue>
    </source>
</reference>
<proteinExistence type="inferred from homology"/>
<feature type="compositionally biased region" description="Polar residues" evidence="8">
    <location>
        <begin position="224"/>
        <end position="236"/>
    </location>
</feature>
<feature type="compositionally biased region" description="Basic and acidic residues" evidence="8">
    <location>
        <begin position="444"/>
        <end position="461"/>
    </location>
</feature>
<evidence type="ECO:0000256" key="5">
    <source>
        <dbReference type="ARBA" id="ARBA00023242"/>
    </source>
</evidence>
<dbReference type="PROSITE" id="PS51980">
    <property type="entry name" value="OCEL"/>
    <property type="match status" value="1"/>
</dbReference>
<evidence type="ECO:0000256" key="1">
    <source>
        <dbReference type="ARBA" id="ARBA00004123"/>
    </source>
</evidence>
<dbReference type="AlphaFoldDB" id="C3YQ98"/>
<feature type="domain" description="OCEL" evidence="9">
    <location>
        <begin position="503"/>
        <end position="614"/>
    </location>
</feature>
<dbReference type="Pfam" id="PF10390">
    <property type="entry name" value="ELL"/>
    <property type="match status" value="2"/>
</dbReference>
<keyword evidence="3" id="KW-0805">Transcription regulation</keyword>
<evidence type="ECO:0000256" key="7">
    <source>
        <dbReference type="SAM" id="Coils"/>
    </source>
</evidence>
<dbReference type="Gene3D" id="6.10.140.340">
    <property type="match status" value="1"/>
</dbReference>
<accession>C3YQ98</accession>
<evidence type="ECO:0000256" key="2">
    <source>
        <dbReference type="ARBA" id="ARBA00009171"/>
    </source>
</evidence>
<evidence type="ECO:0000256" key="4">
    <source>
        <dbReference type="ARBA" id="ARBA00023163"/>
    </source>
</evidence>
<dbReference type="GO" id="GO:0006368">
    <property type="term" value="P:transcription elongation by RNA polymerase II"/>
    <property type="evidence" value="ECO:0007669"/>
    <property type="project" value="InterPro"/>
</dbReference>
<dbReference type="InterPro" id="IPR042065">
    <property type="entry name" value="E3_ELL-like"/>
</dbReference>
<name>C3YQ98_BRAFL</name>
<dbReference type="InterPro" id="IPR019464">
    <property type="entry name" value="ELL_N"/>
</dbReference>
<evidence type="ECO:0000256" key="8">
    <source>
        <dbReference type="SAM" id="MobiDB-lite"/>
    </source>
</evidence>
<organism>
    <name type="scientific">Branchiostoma floridae</name>
    <name type="common">Florida lancelet</name>
    <name type="synonym">Amphioxus</name>
    <dbReference type="NCBI Taxonomy" id="7739"/>
    <lineage>
        <taxon>Eukaryota</taxon>
        <taxon>Metazoa</taxon>
        <taxon>Chordata</taxon>
        <taxon>Cephalochordata</taxon>
        <taxon>Leptocardii</taxon>
        <taxon>Amphioxiformes</taxon>
        <taxon>Branchiostomatidae</taxon>
        <taxon>Branchiostoma</taxon>
    </lineage>
</organism>
<evidence type="ECO:0000256" key="3">
    <source>
        <dbReference type="ARBA" id="ARBA00023015"/>
    </source>
</evidence>
<dbReference type="SUPFAM" id="SSF144292">
    <property type="entry name" value="occludin/ELL-like"/>
    <property type="match status" value="1"/>
</dbReference>
<comment type="similarity">
    <text evidence="2 6">Belongs to the ELL/occludin family.</text>
</comment>
<feature type="region of interest" description="Disordered" evidence="8">
    <location>
        <begin position="350"/>
        <end position="401"/>
    </location>
</feature>
<dbReference type="PANTHER" id="PTHR23288:SF17">
    <property type="entry name" value="RNA POLYMERASE II ELONGATION FACTOR ELL"/>
    <property type="match status" value="1"/>
</dbReference>